<organism evidence="2 3">
    <name type="scientific">Pyrenophora seminiperda CCB06</name>
    <dbReference type="NCBI Taxonomy" id="1302712"/>
    <lineage>
        <taxon>Eukaryota</taxon>
        <taxon>Fungi</taxon>
        <taxon>Dikarya</taxon>
        <taxon>Ascomycota</taxon>
        <taxon>Pezizomycotina</taxon>
        <taxon>Dothideomycetes</taxon>
        <taxon>Pleosporomycetidae</taxon>
        <taxon>Pleosporales</taxon>
        <taxon>Pleosporineae</taxon>
        <taxon>Pleosporaceae</taxon>
        <taxon>Pyrenophora</taxon>
    </lineage>
</organism>
<proteinExistence type="predicted"/>
<keyword evidence="3" id="KW-1185">Reference proteome</keyword>
<accession>A0A3M7M6Z5</accession>
<dbReference type="OrthoDB" id="3799586at2759"/>
<sequence>MELYRDFDCYDPAARAPTPLPPMSLGDYGEEEKSAEKRDNSTLSTSLLDKASAPSADQRQRKDSLVTFEADQVNLASSPVQSELSDCPSDLSDPNVHGPSQLFLKNCGKKK</sequence>
<dbReference type="Proteomes" id="UP000265663">
    <property type="component" value="Unassembled WGS sequence"/>
</dbReference>
<evidence type="ECO:0000313" key="2">
    <source>
        <dbReference type="EMBL" id="RMZ70238.1"/>
    </source>
</evidence>
<evidence type="ECO:0000313" key="3">
    <source>
        <dbReference type="Proteomes" id="UP000265663"/>
    </source>
</evidence>
<feature type="region of interest" description="Disordered" evidence="1">
    <location>
        <begin position="77"/>
        <end position="111"/>
    </location>
</feature>
<evidence type="ECO:0000256" key="1">
    <source>
        <dbReference type="SAM" id="MobiDB-lite"/>
    </source>
</evidence>
<reference evidence="2 3" key="1">
    <citation type="journal article" date="2014" name="PLoS ONE">
        <title>De novo Genome Assembly of the Fungal Plant Pathogen Pyrenophora semeniperda.</title>
        <authorList>
            <person name="Soliai M.M."/>
            <person name="Meyer S.E."/>
            <person name="Udall J.A."/>
            <person name="Elzinga D.E."/>
            <person name="Hermansen R.A."/>
            <person name="Bodily P.M."/>
            <person name="Hart A.A."/>
            <person name="Coleman C.E."/>
        </authorList>
    </citation>
    <scope>NUCLEOTIDE SEQUENCE [LARGE SCALE GENOMIC DNA]</scope>
    <source>
        <strain evidence="2 3">CCB06</strain>
        <tissue evidence="2">Mycelium</tissue>
    </source>
</reference>
<name>A0A3M7M6Z5_9PLEO</name>
<feature type="region of interest" description="Disordered" evidence="1">
    <location>
        <begin position="1"/>
        <end position="63"/>
    </location>
</feature>
<protein>
    <submittedName>
        <fullName evidence="2">Uncharacterized protein</fullName>
    </submittedName>
</protein>
<feature type="compositionally biased region" description="Basic and acidic residues" evidence="1">
    <location>
        <begin position="31"/>
        <end position="40"/>
    </location>
</feature>
<gene>
    <name evidence="2" type="ORF">GMOD_00000305</name>
</gene>
<dbReference type="EMBL" id="KE747824">
    <property type="protein sequence ID" value="RMZ70238.1"/>
    <property type="molecule type" value="Genomic_DNA"/>
</dbReference>
<dbReference type="AlphaFoldDB" id="A0A3M7M6Z5"/>